<reference evidence="2" key="1">
    <citation type="submission" date="2022-07" db="EMBL/GenBank/DDBJ databases">
        <title>The genome of Lyophyllum shimeji provides insight into the initial evolution of ectomycorrhizal fungal genome.</title>
        <authorList>
            <person name="Kobayashi Y."/>
            <person name="Shibata T."/>
            <person name="Hirakawa H."/>
            <person name="Shigenobu S."/>
            <person name="Nishiyama T."/>
            <person name="Yamada A."/>
            <person name="Hasebe M."/>
            <person name="Kawaguchi M."/>
        </authorList>
    </citation>
    <scope>NUCLEOTIDE SEQUENCE</scope>
    <source>
        <strain evidence="2">AT787</strain>
    </source>
</reference>
<keyword evidence="1" id="KW-1133">Transmembrane helix</keyword>
<sequence>MHHVQIAPIAILSLIIAALIILTVTGVVLLSLILRKPNHGLNFEANTTTRNRRQHVRHNSASVSWMISPSVSSDSETLIRVSPSCPMVFGDAETKERVHVMVTPPTPAKRERAP</sequence>
<feature type="transmembrane region" description="Helical" evidence="1">
    <location>
        <begin position="6"/>
        <end position="34"/>
    </location>
</feature>
<evidence type="ECO:0000313" key="3">
    <source>
        <dbReference type="Proteomes" id="UP001063166"/>
    </source>
</evidence>
<keyword evidence="1" id="KW-0472">Membrane</keyword>
<gene>
    <name evidence="2" type="ORF">LshimejAT787_0208400</name>
</gene>
<proteinExistence type="predicted"/>
<protein>
    <submittedName>
        <fullName evidence="2">Uncharacterized protein</fullName>
    </submittedName>
</protein>
<comment type="caution">
    <text evidence="2">The sequence shown here is derived from an EMBL/GenBank/DDBJ whole genome shotgun (WGS) entry which is preliminary data.</text>
</comment>
<evidence type="ECO:0000313" key="2">
    <source>
        <dbReference type="EMBL" id="GLB35275.1"/>
    </source>
</evidence>
<evidence type="ECO:0000256" key="1">
    <source>
        <dbReference type="SAM" id="Phobius"/>
    </source>
</evidence>
<accession>A0A9P3UL65</accession>
<dbReference type="AlphaFoldDB" id="A0A9P3UL65"/>
<organism evidence="2 3">
    <name type="scientific">Lyophyllum shimeji</name>
    <name type="common">Hon-shimeji</name>
    <name type="synonym">Tricholoma shimeji</name>
    <dbReference type="NCBI Taxonomy" id="47721"/>
    <lineage>
        <taxon>Eukaryota</taxon>
        <taxon>Fungi</taxon>
        <taxon>Dikarya</taxon>
        <taxon>Basidiomycota</taxon>
        <taxon>Agaricomycotina</taxon>
        <taxon>Agaricomycetes</taxon>
        <taxon>Agaricomycetidae</taxon>
        <taxon>Agaricales</taxon>
        <taxon>Tricholomatineae</taxon>
        <taxon>Lyophyllaceae</taxon>
        <taxon>Lyophyllum</taxon>
    </lineage>
</organism>
<dbReference type="Proteomes" id="UP001063166">
    <property type="component" value="Unassembled WGS sequence"/>
</dbReference>
<dbReference type="EMBL" id="BRPK01000002">
    <property type="protein sequence ID" value="GLB35275.1"/>
    <property type="molecule type" value="Genomic_DNA"/>
</dbReference>
<keyword evidence="3" id="KW-1185">Reference proteome</keyword>
<keyword evidence="1" id="KW-0812">Transmembrane</keyword>
<name>A0A9P3UL65_LYOSH</name>
<dbReference type="OrthoDB" id="3067124at2759"/>